<dbReference type="EMBL" id="CAJHNH020000863">
    <property type="protein sequence ID" value="CAG5120248.1"/>
    <property type="molecule type" value="Genomic_DNA"/>
</dbReference>
<protein>
    <submittedName>
        <fullName evidence="2">Uncharacterized protein</fullName>
    </submittedName>
</protein>
<evidence type="ECO:0000313" key="3">
    <source>
        <dbReference type="Proteomes" id="UP000678393"/>
    </source>
</evidence>
<gene>
    <name evidence="2" type="ORF">CUNI_LOCUS5806</name>
</gene>
<sequence>MATTKSLFVPDVCGWLGSSCVWVYFFLASLQVTGVLSELCVYRNSKFNSFTDRYDKLLTTTECQWGCCYYSGAPCCTAPVSLIVGVVLGSVLVLSLGVAVLCCCCVCRKNQQRTQLVRAEGRARSTASQQADVIFHTETSHVSDLPDGQLYSDLPPSYDEVMRGESNHTFKQETT</sequence>
<dbReference type="AlphaFoldDB" id="A0A8S3YVK8"/>
<accession>A0A8S3YVK8</accession>
<keyword evidence="3" id="KW-1185">Reference proteome</keyword>
<proteinExistence type="predicted"/>
<dbReference type="Pfam" id="PF11669">
    <property type="entry name" value="WBP-1"/>
    <property type="match status" value="1"/>
</dbReference>
<reference evidence="2" key="1">
    <citation type="submission" date="2021-04" db="EMBL/GenBank/DDBJ databases">
        <authorList>
            <consortium name="Molecular Ecology Group"/>
        </authorList>
    </citation>
    <scope>NUCLEOTIDE SEQUENCE</scope>
</reference>
<evidence type="ECO:0000256" key="1">
    <source>
        <dbReference type="SAM" id="Phobius"/>
    </source>
</evidence>
<evidence type="ECO:0000313" key="2">
    <source>
        <dbReference type="EMBL" id="CAG5120248.1"/>
    </source>
</evidence>
<keyword evidence="1" id="KW-0812">Transmembrane</keyword>
<keyword evidence="1" id="KW-0472">Membrane</keyword>
<dbReference type="Proteomes" id="UP000678393">
    <property type="component" value="Unassembled WGS sequence"/>
</dbReference>
<dbReference type="InterPro" id="IPR021684">
    <property type="entry name" value="WBP1-like"/>
</dbReference>
<dbReference type="OrthoDB" id="6161435at2759"/>
<comment type="caution">
    <text evidence="2">The sequence shown here is derived from an EMBL/GenBank/DDBJ whole genome shotgun (WGS) entry which is preliminary data.</text>
</comment>
<keyword evidence="1" id="KW-1133">Transmembrane helix</keyword>
<organism evidence="2 3">
    <name type="scientific">Candidula unifasciata</name>
    <dbReference type="NCBI Taxonomy" id="100452"/>
    <lineage>
        <taxon>Eukaryota</taxon>
        <taxon>Metazoa</taxon>
        <taxon>Spiralia</taxon>
        <taxon>Lophotrochozoa</taxon>
        <taxon>Mollusca</taxon>
        <taxon>Gastropoda</taxon>
        <taxon>Heterobranchia</taxon>
        <taxon>Euthyneura</taxon>
        <taxon>Panpulmonata</taxon>
        <taxon>Eupulmonata</taxon>
        <taxon>Stylommatophora</taxon>
        <taxon>Helicina</taxon>
        <taxon>Helicoidea</taxon>
        <taxon>Geomitridae</taxon>
        <taxon>Candidula</taxon>
    </lineage>
</organism>
<feature type="transmembrane region" description="Helical" evidence="1">
    <location>
        <begin position="7"/>
        <end position="27"/>
    </location>
</feature>
<name>A0A8S3YVK8_9EUPU</name>
<feature type="transmembrane region" description="Helical" evidence="1">
    <location>
        <begin position="80"/>
        <end position="107"/>
    </location>
</feature>